<dbReference type="AlphaFoldDB" id="A0ABD1MKP6"/>
<dbReference type="InterPro" id="IPR003855">
    <property type="entry name" value="K+_transporter"/>
</dbReference>
<comment type="similarity">
    <text evidence="2">Belongs to the HAK/KUP transporter (TC 2.A.72.3) family.</text>
</comment>
<protein>
    <recommendedName>
        <fullName evidence="15">Potassium transporter</fullName>
    </recommendedName>
</protein>
<evidence type="ECO:0000256" key="6">
    <source>
        <dbReference type="ARBA" id="ARBA00022958"/>
    </source>
</evidence>
<keyword evidence="4" id="KW-0633">Potassium transport</keyword>
<feature type="transmembrane region" description="Helical" evidence="10">
    <location>
        <begin position="69"/>
        <end position="93"/>
    </location>
</feature>
<keyword evidence="14" id="KW-1185">Reference proteome</keyword>
<dbReference type="InterPro" id="IPR053952">
    <property type="entry name" value="K_trans_C"/>
</dbReference>
<feature type="domain" description="K+ potassium transporter integral membrane" evidence="11">
    <location>
        <begin position="95"/>
        <end position="150"/>
    </location>
</feature>
<keyword evidence="3" id="KW-0813">Transport</keyword>
<feature type="transmembrane region" description="Helical" evidence="10">
    <location>
        <begin position="113"/>
        <end position="137"/>
    </location>
</feature>
<dbReference type="Proteomes" id="UP001603857">
    <property type="component" value="Unassembled WGS sequence"/>
</dbReference>
<accession>A0ABD1MKP6</accession>
<dbReference type="Pfam" id="PF02705">
    <property type="entry name" value="K_trans"/>
    <property type="match status" value="1"/>
</dbReference>
<dbReference type="GO" id="GO:0005886">
    <property type="term" value="C:plasma membrane"/>
    <property type="evidence" value="ECO:0007669"/>
    <property type="project" value="UniProtKB-SubCell"/>
</dbReference>
<evidence type="ECO:0000256" key="8">
    <source>
        <dbReference type="ARBA" id="ARBA00023065"/>
    </source>
</evidence>
<evidence type="ECO:0000259" key="12">
    <source>
        <dbReference type="Pfam" id="PF22776"/>
    </source>
</evidence>
<feature type="domain" description="K+ potassium transporter C-terminal" evidence="12">
    <location>
        <begin position="172"/>
        <end position="389"/>
    </location>
</feature>
<evidence type="ECO:0000313" key="14">
    <source>
        <dbReference type="Proteomes" id="UP001603857"/>
    </source>
</evidence>
<dbReference type="InterPro" id="IPR053951">
    <property type="entry name" value="K_trans_N"/>
</dbReference>
<evidence type="ECO:0000313" key="13">
    <source>
        <dbReference type="EMBL" id="KAL2336387.1"/>
    </source>
</evidence>
<dbReference type="Pfam" id="PF22776">
    <property type="entry name" value="K_trans_C"/>
    <property type="match status" value="1"/>
</dbReference>
<evidence type="ECO:0000259" key="11">
    <source>
        <dbReference type="Pfam" id="PF02705"/>
    </source>
</evidence>
<evidence type="ECO:0000256" key="7">
    <source>
        <dbReference type="ARBA" id="ARBA00022989"/>
    </source>
</evidence>
<dbReference type="PANTHER" id="PTHR30540:SF94">
    <property type="entry name" value="POTASSIUM TRANSPORTER 5"/>
    <property type="match status" value="1"/>
</dbReference>
<gene>
    <name evidence="13" type="ORF">Fmac_010833</name>
</gene>
<keyword evidence="7 10" id="KW-1133">Transmembrane helix</keyword>
<evidence type="ECO:0000256" key="3">
    <source>
        <dbReference type="ARBA" id="ARBA00022448"/>
    </source>
</evidence>
<comment type="subcellular location">
    <subcellularLocation>
        <location evidence="1">Cell membrane</location>
        <topology evidence="1">Multi-pass membrane protein</topology>
    </subcellularLocation>
</comment>
<name>A0ABD1MKP6_9FABA</name>
<dbReference type="GO" id="GO:0006813">
    <property type="term" value="P:potassium ion transport"/>
    <property type="evidence" value="ECO:0007669"/>
    <property type="project" value="UniProtKB-KW"/>
</dbReference>
<dbReference type="EMBL" id="JBGMDY010000004">
    <property type="protein sequence ID" value="KAL2336387.1"/>
    <property type="molecule type" value="Genomic_DNA"/>
</dbReference>
<dbReference type="PANTHER" id="PTHR30540">
    <property type="entry name" value="OSMOTIC STRESS POTASSIUM TRANSPORTER"/>
    <property type="match status" value="1"/>
</dbReference>
<evidence type="ECO:0000256" key="2">
    <source>
        <dbReference type="ARBA" id="ARBA00008440"/>
    </source>
</evidence>
<evidence type="ECO:0000256" key="5">
    <source>
        <dbReference type="ARBA" id="ARBA00022692"/>
    </source>
</evidence>
<keyword evidence="8" id="KW-0406">Ion transport</keyword>
<keyword evidence="9 10" id="KW-0472">Membrane</keyword>
<evidence type="ECO:0000256" key="10">
    <source>
        <dbReference type="SAM" id="Phobius"/>
    </source>
</evidence>
<keyword evidence="6" id="KW-0630">Potassium</keyword>
<evidence type="ECO:0000256" key="1">
    <source>
        <dbReference type="ARBA" id="ARBA00004651"/>
    </source>
</evidence>
<evidence type="ECO:0000256" key="4">
    <source>
        <dbReference type="ARBA" id="ARBA00022538"/>
    </source>
</evidence>
<sequence length="389" mass="44099">MVSEILGKDIGHLVFNELPTEEGKDEHVKVNLIPNDQLKNEELSNYILETPSIKLSRAQELKQKLENSYFARVMLIFVTMMGTSMVIGDGIFTPAVSGSEAMFADLGHFSVRAIQISFTCVVFPAILIAYFGQATYLRKFPEKERCMFEVKNKVSTEYVNELVSDPKINRIPGIGLLYSELVQGIPPIFSHFIANIPSIHSVLVFVSIKTIPIANVALQDRFLFHQVMPREHRIFRCIVRQGYRDVLEDHVAFESQLVHQLKEFIRLESFMLEAEGTGEQALTVENETDMAITINATGEDAIVEYRAPSDSTQEPDVTREIEFIEEQREHGVIYMLGEAEVVASPRASIFNKVVVNYAYNFLRKNFLGGDRSMPIPPNRLLKVGMVYEI</sequence>
<evidence type="ECO:0008006" key="15">
    <source>
        <dbReference type="Google" id="ProtNLM"/>
    </source>
</evidence>
<evidence type="ECO:0000256" key="9">
    <source>
        <dbReference type="ARBA" id="ARBA00023136"/>
    </source>
</evidence>
<organism evidence="13 14">
    <name type="scientific">Flemingia macrophylla</name>
    <dbReference type="NCBI Taxonomy" id="520843"/>
    <lineage>
        <taxon>Eukaryota</taxon>
        <taxon>Viridiplantae</taxon>
        <taxon>Streptophyta</taxon>
        <taxon>Embryophyta</taxon>
        <taxon>Tracheophyta</taxon>
        <taxon>Spermatophyta</taxon>
        <taxon>Magnoliopsida</taxon>
        <taxon>eudicotyledons</taxon>
        <taxon>Gunneridae</taxon>
        <taxon>Pentapetalae</taxon>
        <taxon>rosids</taxon>
        <taxon>fabids</taxon>
        <taxon>Fabales</taxon>
        <taxon>Fabaceae</taxon>
        <taxon>Papilionoideae</taxon>
        <taxon>50 kb inversion clade</taxon>
        <taxon>NPAAA clade</taxon>
        <taxon>indigoferoid/millettioid clade</taxon>
        <taxon>Phaseoleae</taxon>
        <taxon>Flemingia</taxon>
    </lineage>
</organism>
<comment type="caution">
    <text evidence="13">The sequence shown here is derived from an EMBL/GenBank/DDBJ whole genome shotgun (WGS) entry which is preliminary data.</text>
</comment>
<keyword evidence="5 10" id="KW-0812">Transmembrane</keyword>
<reference evidence="13 14" key="1">
    <citation type="submission" date="2024-08" db="EMBL/GenBank/DDBJ databases">
        <title>Insights into the chromosomal genome structure of Flemingia macrophylla.</title>
        <authorList>
            <person name="Ding Y."/>
            <person name="Zhao Y."/>
            <person name="Bi W."/>
            <person name="Wu M."/>
            <person name="Zhao G."/>
            <person name="Gong Y."/>
            <person name="Li W."/>
            <person name="Zhang P."/>
        </authorList>
    </citation>
    <scope>NUCLEOTIDE SEQUENCE [LARGE SCALE GENOMIC DNA]</scope>
    <source>
        <strain evidence="13">DYQJB</strain>
        <tissue evidence="13">Leaf</tissue>
    </source>
</reference>
<proteinExistence type="inferred from homology"/>